<evidence type="ECO:0000313" key="9">
    <source>
        <dbReference type="Proteomes" id="UP001295884"/>
    </source>
</evidence>
<dbReference type="EMBL" id="OY757127">
    <property type="protein sequence ID" value="CAK1258973.1"/>
    <property type="molecule type" value="Genomic_DNA"/>
</dbReference>
<dbReference type="EMBL" id="QEMT01000116">
    <property type="protein sequence ID" value="PWH50596.1"/>
    <property type="molecule type" value="Genomic_DNA"/>
</dbReference>
<reference evidence="4 7" key="2">
    <citation type="submission" date="2018-04" db="EMBL/GenBank/DDBJ databases">
        <title>Draft Genomic Sequencing Of Potential Extraintestinal Pathogenic Escherichia coli B8S56 Isolated from Retail Chicken Skin.</title>
        <authorList>
            <person name="Xu A."/>
            <person name="Tilman S."/>
            <person name="Wisser-Parker K."/>
            <person name="Scullen O.J."/>
            <person name="Sommers C."/>
        </authorList>
    </citation>
    <scope>NUCLEOTIDE SEQUENCE [LARGE SCALE GENOMIC DNA]</scope>
    <source>
        <strain evidence="4 7">B8S56</strain>
    </source>
</reference>
<keyword evidence="1" id="KW-0472">Membrane</keyword>
<dbReference type="EMBL" id="MOKI01000092">
    <property type="protein sequence ID" value="OJR46814.1"/>
    <property type="molecule type" value="Genomic_DNA"/>
</dbReference>
<name>A0A1M2NAZ4_ECOLX</name>
<accession>A0A1M2NAZ4</accession>
<evidence type="ECO:0000313" key="8">
    <source>
        <dbReference type="Proteomes" id="UP000253687"/>
    </source>
</evidence>
<organism evidence="5 8">
    <name type="scientific">Escherichia coli</name>
    <dbReference type="NCBI Taxonomy" id="562"/>
    <lineage>
        <taxon>Bacteria</taxon>
        <taxon>Pseudomonadati</taxon>
        <taxon>Pseudomonadota</taxon>
        <taxon>Gammaproteobacteria</taxon>
        <taxon>Enterobacterales</taxon>
        <taxon>Enterobacteriaceae</taxon>
        <taxon>Escherichia</taxon>
    </lineage>
</organism>
<reference evidence="5 8" key="3">
    <citation type="submission" date="2018-07" db="EMBL/GenBank/DDBJ databases">
        <title>Whole Genome Sequence Analysis of Avian Pathogenic E. coli - An Australian Perspective.</title>
        <authorList>
            <person name="Cummins M.L."/>
            <person name="Reid C.J."/>
            <person name="Roy Chowdhury P."/>
            <person name="Bushell R."/>
            <person name="Esbert N."/>
            <person name="Tivendale K.A."/>
            <person name="Noormohammadi A.H."/>
            <person name="Islam S."/>
            <person name="Marenda M.S."/>
            <person name="Browning G.F."/>
            <person name="Markham P.F."/>
            <person name="Djordjevic S.P."/>
        </authorList>
    </citation>
    <scope>NUCLEOTIDE SEQUENCE [LARGE SCALE GENOMIC DNA]</scope>
    <source>
        <strain evidence="5 8">AVC211</strain>
    </source>
</reference>
<dbReference type="AlphaFoldDB" id="A0A1M2NAZ4"/>
<evidence type="ECO:0000313" key="6">
    <source>
        <dbReference type="Proteomes" id="UP000184277"/>
    </source>
</evidence>
<protein>
    <recommendedName>
        <fullName evidence="10">YaeA</fullName>
    </recommendedName>
</protein>
<evidence type="ECO:0000313" key="7">
    <source>
        <dbReference type="Proteomes" id="UP000245761"/>
    </source>
</evidence>
<dbReference type="EMBL" id="QOGZ01000063">
    <property type="protein sequence ID" value="RDA31640.1"/>
    <property type="molecule type" value="Genomic_DNA"/>
</dbReference>
<evidence type="ECO:0000313" key="4">
    <source>
        <dbReference type="EMBL" id="PWH50596.1"/>
    </source>
</evidence>
<dbReference type="Proteomes" id="UP001295884">
    <property type="component" value="Plasmid pS84-1"/>
</dbReference>
<evidence type="ECO:0000313" key="5">
    <source>
        <dbReference type="EMBL" id="RDA31640.1"/>
    </source>
</evidence>
<reference evidence="3 6" key="1">
    <citation type="submission" date="2016-10" db="EMBL/GenBank/DDBJ databases">
        <title>Comprehensive resistome analysis reveals the prevalence of NDM and MCR-1 in Chinese poultry production.</title>
        <authorList>
            <person name="Wang Y."/>
            <person name="Zhang R."/>
            <person name="Li J."/>
            <person name="Wu Z."/>
            <person name="Wenjuan Y."/>
            <person name="Schwarz S."/>
            <person name="Tyrrell J."/>
            <person name="Zheng Y."/>
            <person name="Wang S."/>
            <person name="Shen Z."/>
            <person name="Liu Z."/>
            <person name="Lei L."/>
            <person name="Li M."/>
            <person name="Zhang Q."/>
            <person name="Wu C."/>
            <person name="Zhang Q."/>
            <person name="Wu Y."/>
            <person name="Walsh T."/>
            <person name="Shen J."/>
        </authorList>
    </citation>
    <scope>NUCLEOTIDE SEQUENCE [LARGE SCALE GENOMIC DNA]</scope>
    <source>
        <strain evidence="3 6">570</strain>
    </source>
</reference>
<keyword evidence="1" id="KW-1133">Transmembrane helix</keyword>
<evidence type="ECO:0000256" key="1">
    <source>
        <dbReference type="SAM" id="Phobius"/>
    </source>
</evidence>
<keyword evidence="1" id="KW-0812">Transmembrane</keyword>
<proteinExistence type="predicted"/>
<evidence type="ECO:0000313" key="3">
    <source>
        <dbReference type="EMBL" id="OJR46814.1"/>
    </source>
</evidence>
<evidence type="ECO:0008006" key="10">
    <source>
        <dbReference type="Google" id="ProtNLM"/>
    </source>
</evidence>
<sequence>MSLRNSIHDFIMLLPALLLVGWLVLVIILMFRDDKCDKTYREGSFPEFICLHSERSSLRETDSERLNVKYTENNHKNR</sequence>
<gene>
    <name evidence="3" type="ORF">BK383_27105</name>
    <name evidence="4" type="ORF">DD762_28030</name>
    <name evidence="5" type="ORF">DTL43_25525</name>
    <name evidence="2" type="ORF">FGAS84_46740</name>
</gene>
<feature type="transmembrane region" description="Helical" evidence="1">
    <location>
        <begin position="12"/>
        <end position="31"/>
    </location>
</feature>
<reference evidence="2" key="4">
    <citation type="submission" date="2023-10" db="EMBL/GenBank/DDBJ databases">
        <authorList>
            <person name="Leclercq S."/>
        </authorList>
    </citation>
    <scope>NUCLEOTIDE SEQUENCE</scope>
    <source>
        <strain evidence="2">S84</strain>
        <plasmid evidence="2">pS84-1</plasmid>
    </source>
</reference>
<geneLocation type="plasmid" evidence="2 9">
    <name>pS84-1</name>
</geneLocation>
<keyword evidence="2" id="KW-0614">Plasmid</keyword>
<dbReference type="Proteomes" id="UP000253687">
    <property type="component" value="Unassembled WGS sequence"/>
</dbReference>
<dbReference type="Proteomes" id="UP000184277">
    <property type="component" value="Unassembled WGS sequence"/>
</dbReference>
<evidence type="ECO:0000313" key="2">
    <source>
        <dbReference type="EMBL" id="CAK1258973.1"/>
    </source>
</evidence>
<dbReference type="Proteomes" id="UP000245761">
    <property type="component" value="Unassembled WGS sequence"/>
</dbReference>